<keyword evidence="11" id="KW-1185">Reference proteome</keyword>
<keyword evidence="5 7" id="KW-0460">Magnesium</keyword>
<dbReference type="Pfam" id="PF24931">
    <property type="entry name" value="ACT_ACR9_3rd"/>
    <property type="match status" value="1"/>
</dbReference>
<dbReference type="PROSITE" id="PS51671">
    <property type="entry name" value="ACT"/>
    <property type="match status" value="2"/>
</dbReference>
<name>A0A8J6QVY3_9BACT</name>
<dbReference type="PIRSF" id="PIRSF006288">
    <property type="entry name" value="PII_uridyltransf"/>
    <property type="match status" value="1"/>
</dbReference>
<feature type="domain" description="ACT" evidence="8">
    <location>
        <begin position="713"/>
        <end position="790"/>
    </location>
</feature>
<accession>A0A8J6QVY3</accession>
<comment type="function">
    <text evidence="7">Modifies, by uridylylation and deuridylylation, the PII regulatory proteins (GlnB and homologs), in response to the nitrogen status of the cell that GlnD senses through the glutamine level. Under low glutamine levels, catalyzes the conversion of the PII proteins and UTP to PII-UMP and PPi, while under higher glutamine levels, GlnD hydrolyzes PII-UMP to PII and UMP (deuridylylation). Thus, controls uridylylation state and activity of the PII proteins, and plays an important role in the regulation of nitrogen metabolism.</text>
</comment>
<comment type="domain">
    <text evidence="7">Has four distinct domains: an N-terminal nucleotidyltransferase (NT) domain responsible for UTase activity, a central HD domain that encodes UR activity, and two C-terminal ACT domains that seem to have a role in glutamine sensing.</text>
</comment>
<evidence type="ECO:0000313" key="10">
    <source>
        <dbReference type="EMBL" id="MBD1399168.1"/>
    </source>
</evidence>
<keyword evidence="6 7" id="KW-0511">Multifunctional enzyme</keyword>
<evidence type="ECO:0000256" key="2">
    <source>
        <dbReference type="ARBA" id="ARBA00022695"/>
    </source>
</evidence>
<feature type="region of interest" description="Uridylyltransferase" evidence="7">
    <location>
        <begin position="1"/>
        <end position="356"/>
    </location>
</feature>
<comment type="caution">
    <text evidence="10">The sequence shown here is derived from an EMBL/GenBank/DDBJ whole genome shotgun (WGS) entry which is preliminary data.</text>
</comment>
<evidence type="ECO:0000259" key="8">
    <source>
        <dbReference type="PROSITE" id="PS51671"/>
    </source>
</evidence>
<dbReference type="CDD" id="cd04899">
    <property type="entry name" value="ACT_ACR-UUR-like_2"/>
    <property type="match status" value="1"/>
</dbReference>
<dbReference type="EC" id="3.1.4.-" evidence="7"/>
<organism evidence="10 11">
    <name type="scientific">Pelovirga terrestris</name>
    <dbReference type="NCBI Taxonomy" id="2771352"/>
    <lineage>
        <taxon>Bacteria</taxon>
        <taxon>Pseudomonadati</taxon>
        <taxon>Thermodesulfobacteriota</taxon>
        <taxon>Desulfuromonadia</taxon>
        <taxon>Geobacterales</taxon>
        <taxon>Geobacteraceae</taxon>
        <taxon>Pelovirga</taxon>
    </lineage>
</organism>
<dbReference type="InterPro" id="IPR005105">
    <property type="entry name" value="GlnD_Uridyltrans_N"/>
</dbReference>
<dbReference type="EMBL" id="JACWUN010000001">
    <property type="protein sequence ID" value="MBD1399168.1"/>
    <property type="molecule type" value="Genomic_DNA"/>
</dbReference>
<keyword evidence="2 7" id="KW-0548">Nucleotidyltransferase</keyword>
<dbReference type="Gene3D" id="3.30.460.10">
    <property type="entry name" value="Beta Polymerase, domain 2"/>
    <property type="match status" value="1"/>
</dbReference>
<dbReference type="InterPro" id="IPR006674">
    <property type="entry name" value="HD_domain"/>
</dbReference>
<comment type="activity regulation">
    <text evidence="7">Uridylyltransferase (UTase) activity is inhibited by glutamine, while glutamine activates uridylyl-removing (UR) activity.</text>
</comment>
<dbReference type="HAMAP" id="MF_00277">
    <property type="entry name" value="PII_uridylyl_transf"/>
    <property type="match status" value="1"/>
</dbReference>
<dbReference type="InterPro" id="IPR002912">
    <property type="entry name" value="ACT_dom"/>
</dbReference>
<dbReference type="SUPFAM" id="SSF81891">
    <property type="entry name" value="Poly A polymerase C-terminal region-like"/>
    <property type="match status" value="1"/>
</dbReference>
<proteinExistence type="inferred from homology"/>
<dbReference type="Pfam" id="PF03445">
    <property type="entry name" value="DUF294"/>
    <property type="match status" value="1"/>
</dbReference>
<dbReference type="InterPro" id="IPR045865">
    <property type="entry name" value="ACT-like_dom_sf"/>
</dbReference>
<dbReference type="GO" id="GO:0006808">
    <property type="term" value="P:regulation of nitrogen utilization"/>
    <property type="evidence" value="ECO:0007669"/>
    <property type="project" value="UniProtKB-UniRule"/>
</dbReference>
<dbReference type="Pfam" id="PF08335">
    <property type="entry name" value="GlnD_UR_UTase"/>
    <property type="match status" value="1"/>
</dbReference>
<evidence type="ECO:0000256" key="5">
    <source>
        <dbReference type="ARBA" id="ARBA00022842"/>
    </source>
</evidence>
<comment type="catalytic activity">
    <reaction evidence="7">
        <text>[protein-PII]-L-tyrosine + UTP = [protein-PII]-uridylyl-L-tyrosine + diphosphate</text>
        <dbReference type="Rhea" id="RHEA:13673"/>
        <dbReference type="Rhea" id="RHEA-COMP:12147"/>
        <dbReference type="Rhea" id="RHEA-COMP:12148"/>
        <dbReference type="ChEBI" id="CHEBI:33019"/>
        <dbReference type="ChEBI" id="CHEBI:46398"/>
        <dbReference type="ChEBI" id="CHEBI:46858"/>
        <dbReference type="ChEBI" id="CHEBI:90602"/>
        <dbReference type="EC" id="2.7.7.59"/>
    </reaction>
</comment>
<dbReference type="PANTHER" id="PTHR47320:SF1">
    <property type="entry name" value="BIFUNCTIONAL URIDYLYLTRANSFERASE_URIDYLYL-REMOVING ENZYME"/>
    <property type="match status" value="1"/>
</dbReference>
<dbReference type="Proteomes" id="UP000632828">
    <property type="component" value="Unassembled WGS sequence"/>
</dbReference>
<evidence type="ECO:0000256" key="3">
    <source>
        <dbReference type="ARBA" id="ARBA00022737"/>
    </source>
</evidence>
<comment type="catalytic activity">
    <reaction evidence="7">
        <text>[protein-PII]-uridylyl-L-tyrosine + H2O = [protein-PII]-L-tyrosine + UMP + H(+)</text>
        <dbReference type="Rhea" id="RHEA:48600"/>
        <dbReference type="Rhea" id="RHEA-COMP:12147"/>
        <dbReference type="Rhea" id="RHEA-COMP:12148"/>
        <dbReference type="ChEBI" id="CHEBI:15377"/>
        <dbReference type="ChEBI" id="CHEBI:15378"/>
        <dbReference type="ChEBI" id="CHEBI:46858"/>
        <dbReference type="ChEBI" id="CHEBI:57865"/>
        <dbReference type="ChEBI" id="CHEBI:90602"/>
    </reaction>
</comment>
<gene>
    <name evidence="7 10" type="primary">glnD</name>
    <name evidence="10" type="ORF">ICT70_00615</name>
</gene>
<dbReference type="InterPro" id="IPR043519">
    <property type="entry name" value="NT_sf"/>
</dbReference>
<dbReference type="GO" id="GO:0008773">
    <property type="term" value="F:[protein-PII] uridylyltransferase activity"/>
    <property type="evidence" value="ECO:0007669"/>
    <property type="project" value="UniProtKB-UniRule"/>
</dbReference>
<dbReference type="CDD" id="cd04900">
    <property type="entry name" value="ACT_UUR-like_1"/>
    <property type="match status" value="1"/>
</dbReference>
<dbReference type="CDD" id="cd05401">
    <property type="entry name" value="NT_GlnE_GlnD_like"/>
    <property type="match status" value="1"/>
</dbReference>
<feature type="domain" description="HD" evidence="9">
    <location>
        <begin position="473"/>
        <end position="595"/>
    </location>
</feature>
<dbReference type="PROSITE" id="PS51831">
    <property type="entry name" value="HD"/>
    <property type="match status" value="1"/>
</dbReference>
<dbReference type="EC" id="2.7.7.59" evidence="7"/>
<evidence type="ECO:0000259" key="9">
    <source>
        <dbReference type="PROSITE" id="PS51831"/>
    </source>
</evidence>
<dbReference type="Gene3D" id="1.10.3090.10">
    <property type="entry name" value="cca-adding enzyme, domain 2"/>
    <property type="match status" value="1"/>
</dbReference>
<dbReference type="RefSeq" id="WP_191153443.1">
    <property type="nucleotide sequence ID" value="NZ_JACWUN010000001.1"/>
</dbReference>
<comment type="caution">
    <text evidence="7">Lacks conserved residue(s) required for the propagation of feature annotation.</text>
</comment>
<dbReference type="PANTHER" id="PTHR47320">
    <property type="entry name" value="BIFUNCTIONAL URIDYLYLTRANSFERASE/URIDYLYL-REMOVING ENZYME"/>
    <property type="match status" value="1"/>
</dbReference>
<dbReference type="GO" id="GO:0008081">
    <property type="term" value="F:phosphoric diester hydrolase activity"/>
    <property type="evidence" value="ECO:0007669"/>
    <property type="project" value="UniProtKB-UniRule"/>
</dbReference>
<evidence type="ECO:0000256" key="4">
    <source>
        <dbReference type="ARBA" id="ARBA00022801"/>
    </source>
</evidence>
<dbReference type="InterPro" id="IPR003607">
    <property type="entry name" value="HD/PDEase_dom"/>
</dbReference>
<keyword evidence="1 7" id="KW-0808">Transferase</keyword>
<evidence type="ECO:0000313" key="11">
    <source>
        <dbReference type="Proteomes" id="UP000632828"/>
    </source>
</evidence>
<keyword evidence="3" id="KW-0677">Repeat</keyword>
<evidence type="ECO:0000256" key="1">
    <source>
        <dbReference type="ARBA" id="ARBA00022679"/>
    </source>
</evidence>
<dbReference type="CDD" id="cd00077">
    <property type="entry name" value="HDc"/>
    <property type="match status" value="1"/>
</dbReference>
<dbReference type="InterPro" id="IPR010043">
    <property type="entry name" value="UTase/UR"/>
</dbReference>
<sequence length="897" mass="103532">MTYQVTSISHDLIPFNAPANYTNFESVRPQVVDAARAYIDENFAILQKKCLDGASSRFIIKQFSLLFDQLNQNLFRIAVTGFDHAAVSDCALLAVGGYGREEMNPRSDLDLMFYYLPEGEDRIRVIADRLLYLLWDLNLDVGYSIRSSSDCLEQARDTTVRTALLDVRLIAGEQRVYQDFVNDVGQALQKQDPQGFIKRKLEERDERKKKYGSSVYLLEPNIKEGEGGLRELQDALWIARIKYKADSLHELLTRGIVTEQMVESYVHAQDYLWTIRNFLHFSTQRKSEQLTFDVQQQIASFLGYANVSTGSAVEQFMQDYYAYANQNEYLASKMIVDATMSRGAPMGVFNFLVRRNLDDGFYLLRGELRAAKNLTLLQHPELMMVAFELAQKHQADLCLELKQLIRENLHLITDKVRRSKRINDSFMVILRDVKGAGKTLHKMHHLQFLNAFIPEFKHIYCKVQFDLYHIYTVDVHTLFAVEEVEKLWNGDYQDSQPQLSRLIHQIEKPELLLLAILFHDIGKGSGKDHSIRGAEMIPRIARRLKLNREDSQRMQFLVAHHLKMAHISQRRDLQDLKMIAQFAELLQTSENLRMLYLLTFADIKAVGPDVWSEWKGTLLQELYEKTYDVLEKKDFFQEQRTEKVRKRKRKIRQALLGEFSEKRLVKAINSLNNRYLLSNRSAEIIPHLRLALNRGRNALAMQIEHMDEAKFTEVTISTIDSPGLFSQIAGVMAAHSINILGAQIYTRKDGDVLDVLQVNSVHGEIVSKPEKWRKLEDDLTAVLEGRVMVEDLVAKLQTPSFYTKKNRQVPRPNRVEFDNEVSDNYTVIDIFATDKVGLLYQITSTIKELGLYIAVSKIATKVDQAADVFYIHDIFGQKIVDPVRIDTIRQTLLNRLE</sequence>
<dbReference type="SMART" id="SM00471">
    <property type="entry name" value="HDc"/>
    <property type="match status" value="1"/>
</dbReference>
<dbReference type="NCBIfam" id="TIGR01693">
    <property type="entry name" value="UTase_glnD"/>
    <property type="match status" value="1"/>
</dbReference>
<comment type="similarity">
    <text evidence="7">Belongs to the GlnD family.</text>
</comment>
<keyword evidence="4 7" id="KW-0378">Hydrolase</keyword>
<dbReference type="SUPFAM" id="SSF81593">
    <property type="entry name" value="Nucleotidyltransferase substrate binding subunit/domain"/>
    <property type="match status" value="1"/>
</dbReference>
<comment type="cofactor">
    <cofactor evidence="7">
        <name>Mg(2+)</name>
        <dbReference type="ChEBI" id="CHEBI:18420"/>
    </cofactor>
</comment>
<dbReference type="SUPFAM" id="SSF55021">
    <property type="entry name" value="ACT-like"/>
    <property type="match status" value="2"/>
</dbReference>
<protein>
    <recommendedName>
        <fullName evidence="7">Bifunctional uridylyltransferase/uridylyl-removing enzyme</fullName>
        <shortName evidence="7">UTase/UR</shortName>
    </recommendedName>
    <alternativeName>
        <fullName evidence="7">Bifunctional [protein-PII] modification enzyme</fullName>
    </alternativeName>
    <alternativeName>
        <fullName evidence="7">Bifunctional nitrogen sensor protein</fullName>
    </alternativeName>
    <domain>
        <recommendedName>
            <fullName evidence="7">[Protein-PII] uridylyltransferase</fullName>
            <shortName evidence="7">PII uridylyltransferase</shortName>
            <shortName evidence="7">UTase</shortName>
            <ecNumber evidence="7">2.7.7.59</ecNumber>
        </recommendedName>
    </domain>
    <domain>
        <recommendedName>
            <fullName evidence="7">[Protein-PII]-UMP uridylyl-removing enzyme</fullName>
            <shortName evidence="7">UR</shortName>
            <ecNumber evidence="7">3.1.4.-</ecNumber>
        </recommendedName>
    </domain>
</protein>
<reference evidence="10" key="1">
    <citation type="submission" date="2020-09" db="EMBL/GenBank/DDBJ databases">
        <title>Pelobacter alkaliphilus sp. nov., a novel anaerobic arsenate-reducing bacterium from terrestrial mud volcano.</title>
        <authorList>
            <person name="Khomyakova M.A."/>
            <person name="Merkel A.Y."/>
            <person name="Slobodkin A.I."/>
        </authorList>
    </citation>
    <scope>NUCLEOTIDE SEQUENCE</scope>
    <source>
        <strain evidence="10">M08fum</strain>
    </source>
</reference>
<evidence type="ECO:0000256" key="7">
    <source>
        <dbReference type="HAMAP-Rule" id="MF_00277"/>
    </source>
</evidence>
<feature type="domain" description="ACT" evidence="8">
    <location>
        <begin position="827"/>
        <end position="897"/>
    </location>
</feature>
<dbReference type="Pfam" id="PF01966">
    <property type="entry name" value="HD"/>
    <property type="match status" value="1"/>
</dbReference>
<evidence type="ECO:0000256" key="6">
    <source>
        <dbReference type="ARBA" id="ARBA00023268"/>
    </source>
</evidence>
<dbReference type="InterPro" id="IPR013546">
    <property type="entry name" value="PII_UdlTrfase/GS_AdlTrfase"/>
</dbReference>
<dbReference type="SUPFAM" id="SSF81301">
    <property type="entry name" value="Nucleotidyltransferase"/>
    <property type="match status" value="1"/>
</dbReference>
<dbReference type="AlphaFoldDB" id="A0A8J6QVY3"/>